<reference evidence="1 2" key="1">
    <citation type="journal article" date="2013" name="Mar. Genomics">
        <title>Expression of sulfatases in Rhodopirellula baltica and the diversity of sulfatases in the genus Rhodopirellula.</title>
        <authorList>
            <person name="Wegner C.E."/>
            <person name="Richter-Heitmann T."/>
            <person name="Klindworth A."/>
            <person name="Klockow C."/>
            <person name="Richter M."/>
            <person name="Achstetter T."/>
            <person name="Glockner F.O."/>
            <person name="Harder J."/>
        </authorList>
    </citation>
    <scope>NUCLEOTIDE SEQUENCE [LARGE SCALE GENOMIC DNA]</scope>
    <source>
        <strain evidence="1 2">WH47</strain>
    </source>
</reference>
<accession>F2AMI7</accession>
<dbReference type="EMBL" id="AFAR01000054">
    <property type="protein sequence ID" value="EGF29099.1"/>
    <property type="molecule type" value="Genomic_DNA"/>
</dbReference>
<evidence type="ECO:0000313" key="1">
    <source>
        <dbReference type="EMBL" id="EGF29099.1"/>
    </source>
</evidence>
<dbReference type="AlphaFoldDB" id="F2AMI7"/>
<organism evidence="1 2">
    <name type="scientific">Rhodopirellula baltica WH47</name>
    <dbReference type="NCBI Taxonomy" id="991778"/>
    <lineage>
        <taxon>Bacteria</taxon>
        <taxon>Pseudomonadati</taxon>
        <taxon>Planctomycetota</taxon>
        <taxon>Planctomycetia</taxon>
        <taxon>Pirellulales</taxon>
        <taxon>Pirellulaceae</taxon>
        <taxon>Rhodopirellula</taxon>
    </lineage>
</organism>
<evidence type="ECO:0000313" key="2">
    <source>
        <dbReference type="Proteomes" id="UP000006222"/>
    </source>
</evidence>
<gene>
    <name evidence="1" type="ORF">RBWH47_05501</name>
</gene>
<sequence length="49" mass="5310">MKLPDVVSVEGNALVACCHDFDKVLQFGRLLRHGEVFALLTVPSGRTGI</sequence>
<proteinExistence type="predicted"/>
<name>F2AMI7_RHOBT</name>
<protein>
    <submittedName>
        <fullName evidence="1">Uncharacterized protein</fullName>
    </submittedName>
</protein>
<dbReference type="Proteomes" id="UP000006222">
    <property type="component" value="Unassembled WGS sequence"/>
</dbReference>
<comment type="caution">
    <text evidence="1">The sequence shown here is derived from an EMBL/GenBank/DDBJ whole genome shotgun (WGS) entry which is preliminary data.</text>
</comment>